<dbReference type="STRING" id="396014.BF93_08260"/>
<feature type="domain" description="NAD(P)-binding" evidence="1">
    <location>
        <begin position="8"/>
        <end position="201"/>
    </location>
</feature>
<dbReference type="GO" id="GO:0016646">
    <property type="term" value="F:oxidoreductase activity, acting on the CH-NH group of donors, NAD or NADP as acceptor"/>
    <property type="evidence" value="ECO:0007669"/>
    <property type="project" value="TreeGrafter"/>
</dbReference>
<dbReference type="EMBL" id="JDYK01000020">
    <property type="protein sequence ID" value="EWS80033.1"/>
    <property type="molecule type" value="Genomic_DNA"/>
</dbReference>
<protein>
    <submittedName>
        <fullName evidence="2">NAD-dependent epimerase</fullName>
    </submittedName>
</protein>
<comment type="caution">
    <text evidence="2">The sequence shown here is derived from an EMBL/GenBank/DDBJ whole genome shotgun (WGS) entry which is preliminary data.</text>
</comment>
<reference evidence="2 3" key="1">
    <citation type="submission" date="2014-02" db="EMBL/GenBank/DDBJ databases">
        <title>Genome sequence of Brachybacterium phenoliresistens strain W13A50.</title>
        <authorList>
            <person name="Wang X."/>
        </authorList>
    </citation>
    <scope>NUCLEOTIDE SEQUENCE [LARGE SCALE GENOMIC DNA]</scope>
    <source>
        <strain evidence="2 3">W13A50</strain>
    </source>
</reference>
<proteinExistence type="predicted"/>
<keyword evidence="3" id="KW-1185">Reference proteome</keyword>
<evidence type="ECO:0000259" key="1">
    <source>
        <dbReference type="Pfam" id="PF13460"/>
    </source>
</evidence>
<evidence type="ECO:0000313" key="3">
    <source>
        <dbReference type="Proteomes" id="UP000023067"/>
    </source>
</evidence>
<dbReference type="PANTHER" id="PTHR43355">
    <property type="entry name" value="FLAVIN REDUCTASE (NADPH)"/>
    <property type="match status" value="1"/>
</dbReference>
<dbReference type="AlphaFoldDB" id="Z9JPX0"/>
<dbReference type="PANTHER" id="PTHR43355:SF2">
    <property type="entry name" value="FLAVIN REDUCTASE (NADPH)"/>
    <property type="match status" value="1"/>
</dbReference>
<dbReference type="HOGENOM" id="CLU_025711_3_1_11"/>
<evidence type="ECO:0000313" key="2">
    <source>
        <dbReference type="EMBL" id="EWS80033.1"/>
    </source>
</evidence>
<dbReference type="Gene3D" id="3.40.50.720">
    <property type="entry name" value="NAD(P)-binding Rossmann-like Domain"/>
    <property type="match status" value="1"/>
</dbReference>
<dbReference type="InterPro" id="IPR051606">
    <property type="entry name" value="Polyketide_Oxido-like"/>
</dbReference>
<name>Z9JPX0_9MICO</name>
<sequence>MMRITILGGTGYAGAELVREAAARGHEVTSFSRSAAETPVDGVRYVHGSALEEAELAPALEGAEVVVSALAPRGPLAGRTRELLAGVADTVAASGVRLGVIGGAGSLQVAEGGPLLVDTPDFPEAFRAEAREMTAVLDDLRGRDDQLDWFFVSPAAGFGAHAPGSARGQFRIGSDVLLADENGASELSAPDLASAILDEIEAPAHRRARFTVAY</sequence>
<dbReference type="Pfam" id="PF13460">
    <property type="entry name" value="NAD_binding_10"/>
    <property type="match status" value="1"/>
</dbReference>
<dbReference type="eggNOG" id="COG2910">
    <property type="taxonomic scope" value="Bacteria"/>
</dbReference>
<dbReference type="SUPFAM" id="SSF51735">
    <property type="entry name" value="NAD(P)-binding Rossmann-fold domains"/>
    <property type="match status" value="1"/>
</dbReference>
<dbReference type="PATRIC" id="fig|396014.3.peg.3155"/>
<dbReference type="InterPro" id="IPR036291">
    <property type="entry name" value="NAD(P)-bd_dom_sf"/>
</dbReference>
<organism evidence="2 3">
    <name type="scientific">Brachybacterium phenoliresistens</name>
    <dbReference type="NCBI Taxonomy" id="396014"/>
    <lineage>
        <taxon>Bacteria</taxon>
        <taxon>Bacillati</taxon>
        <taxon>Actinomycetota</taxon>
        <taxon>Actinomycetes</taxon>
        <taxon>Micrococcales</taxon>
        <taxon>Dermabacteraceae</taxon>
        <taxon>Brachybacterium</taxon>
    </lineage>
</organism>
<dbReference type="OrthoDB" id="3174087at2"/>
<gene>
    <name evidence="2" type="ORF">BF93_08260</name>
</gene>
<dbReference type="InterPro" id="IPR016040">
    <property type="entry name" value="NAD(P)-bd_dom"/>
</dbReference>
<dbReference type="Proteomes" id="UP000023067">
    <property type="component" value="Unassembled WGS sequence"/>
</dbReference>
<accession>Z9JPX0</accession>